<reference evidence="7" key="1">
    <citation type="submission" date="2014-11" db="EMBL/GenBank/DDBJ databases">
        <authorList>
            <person name="Otto D Thomas"/>
            <person name="Naeem Raeece"/>
        </authorList>
    </citation>
    <scope>NUCLEOTIDE SEQUENCE</scope>
</reference>
<dbReference type="InterPro" id="IPR050117">
    <property type="entry name" value="MAPK"/>
</dbReference>
<keyword evidence="4" id="KW-0418">Kinase</keyword>
<dbReference type="Gene3D" id="1.10.510.10">
    <property type="entry name" value="Transferase(Phosphotransferase) domain 1"/>
    <property type="match status" value="2"/>
</dbReference>
<dbReference type="PROSITE" id="PS00108">
    <property type="entry name" value="PROTEIN_KINASE_ST"/>
    <property type="match status" value="1"/>
</dbReference>
<sequence length="277" mass="30849">MFVEEIVFLEQVRGHENVAEIKGVIFEEGAEGLKMYILMTPMERTLKYIIDSGQVLTEQHAQFFVYQILRGLKYLHSRGILHRDLKPSNLLVNSNCDLRICDFGLARFLGEGGEDGSLSEYVQTRWYRAPEVLKTEGYGKPADLWSVDCILGEFLLRRILFNGDNALDQLKRIEGLLAGGGIVKNVPQLSQMGLTEPCLDLLRKLLCADPSERPTAEEALAHPFFESLHSPVDEPSGPPLQPPACSLEKKSRDELIEITKQVAKRLPQDTEGGGGGG</sequence>
<protein>
    <recommendedName>
        <fullName evidence="6">Protein kinase domain-containing protein</fullName>
    </recommendedName>
</protein>
<keyword evidence="3" id="KW-0547">Nucleotide-binding</keyword>
<dbReference type="InterPro" id="IPR008271">
    <property type="entry name" value="Ser/Thr_kinase_AS"/>
</dbReference>
<dbReference type="PROSITE" id="PS50011">
    <property type="entry name" value="PROTEIN_KINASE_DOM"/>
    <property type="match status" value="1"/>
</dbReference>
<evidence type="ECO:0000256" key="1">
    <source>
        <dbReference type="ARBA" id="ARBA00022527"/>
    </source>
</evidence>
<accession>A0A0G4HJJ9</accession>
<organism evidence="7">
    <name type="scientific">Chromera velia CCMP2878</name>
    <dbReference type="NCBI Taxonomy" id="1169474"/>
    <lineage>
        <taxon>Eukaryota</taxon>
        <taxon>Sar</taxon>
        <taxon>Alveolata</taxon>
        <taxon>Colpodellida</taxon>
        <taxon>Chromeraceae</taxon>
        <taxon>Chromera</taxon>
    </lineage>
</organism>
<dbReference type="SUPFAM" id="SSF56112">
    <property type="entry name" value="Protein kinase-like (PK-like)"/>
    <property type="match status" value="1"/>
</dbReference>
<keyword evidence="5" id="KW-0067">ATP-binding</keyword>
<evidence type="ECO:0000313" key="7">
    <source>
        <dbReference type="EMBL" id="CEM44231.1"/>
    </source>
</evidence>
<evidence type="ECO:0000256" key="3">
    <source>
        <dbReference type="ARBA" id="ARBA00022741"/>
    </source>
</evidence>
<dbReference type="GO" id="GO:0005524">
    <property type="term" value="F:ATP binding"/>
    <property type="evidence" value="ECO:0007669"/>
    <property type="project" value="UniProtKB-KW"/>
</dbReference>
<evidence type="ECO:0000256" key="5">
    <source>
        <dbReference type="ARBA" id="ARBA00022840"/>
    </source>
</evidence>
<keyword evidence="2" id="KW-0808">Transferase</keyword>
<dbReference type="PhylomeDB" id="A0A0G4HJJ9"/>
<dbReference type="SMART" id="SM00220">
    <property type="entry name" value="S_TKc"/>
    <property type="match status" value="1"/>
</dbReference>
<evidence type="ECO:0000256" key="4">
    <source>
        <dbReference type="ARBA" id="ARBA00022777"/>
    </source>
</evidence>
<evidence type="ECO:0000256" key="2">
    <source>
        <dbReference type="ARBA" id="ARBA00022679"/>
    </source>
</evidence>
<evidence type="ECO:0000259" key="6">
    <source>
        <dbReference type="PROSITE" id="PS50011"/>
    </source>
</evidence>
<feature type="domain" description="Protein kinase" evidence="6">
    <location>
        <begin position="1"/>
        <end position="225"/>
    </location>
</feature>
<dbReference type="AlphaFoldDB" id="A0A0G4HJJ9"/>
<proteinExistence type="predicted"/>
<name>A0A0G4HJJ9_9ALVE</name>
<dbReference type="InterPro" id="IPR011009">
    <property type="entry name" value="Kinase-like_dom_sf"/>
</dbReference>
<dbReference type="FunFam" id="1.10.510.10:FF:000624">
    <property type="entry name" value="Mitogen-activated protein kinase"/>
    <property type="match status" value="1"/>
</dbReference>
<dbReference type="Pfam" id="PF00069">
    <property type="entry name" value="Pkinase"/>
    <property type="match status" value="1"/>
</dbReference>
<gene>
    <name evidence="7" type="ORF">Cvel_28162</name>
</gene>
<dbReference type="InterPro" id="IPR000719">
    <property type="entry name" value="Prot_kinase_dom"/>
</dbReference>
<dbReference type="VEuPathDB" id="CryptoDB:Cvel_28162"/>
<dbReference type="GO" id="GO:0004674">
    <property type="term" value="F:protein serine/threonine kinase activity"/>
    <property type="evidence" value="ECO:0007669"/>
    <property type="project" value="UniProtKB-KW"/>
</dbReference>
<dbReference type="PANTHER" id="PTHR24055">
    <property type="entry name" value="MITOGEN-ACTIVATED PROTEIN KINASE"/>
    <property type="match status" value="1"/>
</dbReference>
<keyword evidence="1" id="KW-0723">Serine/threonine-protein kinase</keyword>
<dbReference type="EMBL" id="CDMZ01002875">
    <property type="protein sequence ID" value="CEM44231.1"/>
    <property type="molecule type" value="Genomic_DNA"/>
</dbReference>
<dbReference type="Gene3D" id="3.30.200.20">
    <property type="entry name" value="Phosphorylase Kinase, domain 1"/>
    <property type="match status" value="1"/>
</dbReference>